<proteinExistence type="predicted"/>
<evidence type="ECO:0000313" key="2">
    <source>
        <dbReference type="Proteomes" id="UP000238348"/>
    </source>
</evidence>
<sequence length="154" mass="15457">MIELLNSRLMRVAMVMATLTAGCAVGEDGVDDLDMEDADAVEVEETSQALYGNSPFSSRWGGGNQGWGFGSPFSGIAPGSNCSPSCWKPPIGNFGPFGNYGCSGGFNPGSYGGFGGPGFGGPGFGGPGFGGPGCGGGGGWRQPCGRPSVGCRPW</sequence>
<dbReference type="AlphaFoldDB" id="A0A2L0EWM6"/>
<gene>
    <name evidence="1" type="ORF">SOCE26_051500</name>
</gene>
<evidence type="ECO:0000313" key="1">
    <source>
        <dbReference type="EMBL" id="AUX43697.1"/>
    </source>
</evidence>
<organism evidence="1 2">
    <name type="scientific">Sorangium cellulosum</name>
    <name type="common">Polyangium cellulosum</name>
    <dbReference type="NCBI Taxonomy" id="56"/>
    <lineage>
        <taxon>Bacteria</taxon>
        <taxon>Pseudomonadati</taxon>
        <taxon>Myxococcota</taxon>
        <taxon>Polyangia</taxon>
        <taxon>Polyangiales</taxon>
        <taxon>Polyangiaceae</taxon>
        <taxon>Sorangium</taxon>
    </lineage>
</organism>
<accession>A0A2L0EWM6</accession>
<dbReference type="Proteomes" id="UP000238348">
    <property type="component" value="Chromosome"/>
</dbReference>
<reference evidence="1 2" key="1">
    <citation type="submission" date="2015-09" db="EMBL/GenBank/DDBJ databases">
        <title>Sorangium comparison.</title>
        <authorList>
            <person name="Zaburannyi N."/>
            <person name="Bunk B."/>
            <person name="Overmann J."/>
            <person name="Mueller R."/>
        </authorList>
    </citation>
    <scope>NUCLEOTIDE SEQUENCE [LARGE SCALE GENOMIC DNA]</scope>
    <source>
        <strain evidence="1 2">So ce26</strain>
    </source>
</reference>
<dbReference type="EMBL" id="CP012673">
    <property type="protein sequence ID" value="AUX43697.1"/>
    <property type="molecule type" value="Genomic_DNA"/>
</dbReference>
<dbReference type="RefSeq" id="WP_199789737.1">
    <property type="nucleotide sequence ID" value="NZ_CP012673.1"/>
</dbReference>
<name>A0A2L0EWM6_SORCE</name>
<protein>
    <submittedName>
        <fullName evidence="1">Uncharacterized protein</fullName>
    </submittedName>
</protein>